<dbReference type="EMBL" id="QGAC01000013">
    <property type="protein sequence ID" value="TKJ89082.1"/>
    <property type="molecule type" value="Genomic_DNA"/>
</dbReference>
<dbReference type="PANTHER" id="PTHR18964">
    <property type="entry name" value="ROK (REPRESSOR, ORF, KINASE) FAMILY"/>
    <property type="match status" value="1"/>
</dbReference>
<accession>A0A4U3F8Q6</accession>
<dbReference type="AlphaFoldDB" id="A0A4U3F8Q6"/>
<dbReference type="Proteomes" id="UP000661012">
    <property type="component" value="Unassembled WGS sequence"/>
</dbReference>
<dbReference type="Gene3D" id="1.10.10.10">
    <property type="entry name" value="Winged helix-like DNA-binding domain superfamily/Winged helix DNA-binding domain"/>
    <property type="match status" value="1"/>
</dbReference>
<dbReference type="EMBL" id="JACYNN010000007">
    <property type="protein sequence ID" value="MBD8107227.1"/>
    <property type="molecule type" value="Genomic_DNA"/>
</dbReference>
<evidence type="ECO:0000313" key="6">
    <source>
        <dbReference type="Proteomes" id="UP000661012"/>
    </source>
</evidence>
<gene>
    <name evidence="4" type="ORF">EpCFBP13511_14640</name>
    <name evidence="3" type="ORF">IFT93_12485</name>
</gene>
<dbReference type="SUPFAM" id="SSF53067">
    <property type="entry name" value="Actin-like ATPase domain"/>
    <property type="match status" value="1"/>
</dbReference>
<dbReference type="Proteomes" id="UP000306393">
    <property type="component" value="Unassembled WGS sequence"/>
</dbReference>
<evidence type="ECO:0000313" key="5">
    <source>
        <dbReference type="Proteomes" id="UP000306393"/>
    </source>
</evidence>
<keyword evidence="6" id="KW-1185">Reference proteome</keyword>
<evidence type="ECO:0000313" key="4">
    <source>
        <dbReference type="EMBL" id="TKJ89082.1"/>
    </source>
</evidence>
<organism evidence="4 5">
    <name type="scientific">Erwinia persicina</name>
    <dbReference type="NCBI Taxonomy" id="55211"/>
    <lineage>
        <taxon>Bacteria</taxon>
        <taxon>Pseudomonadati</taxon>
        <taxon>Pseudomonadota</taxon>
        <taxon>Gammaproteobacteria</taxon>
        <taxon>Enterobacterales</taxon>
        <taxon>Erwiniaceae</taxon>
        <taxon>Erwinia</taxon>
    </lineage>
</organism>
<dbReference type="Gene3D" id="3.30.420.40">
    <property type="match status" value="2"/>
</dbReference>
<dbReference type="STRING" id="1219360.GCA_001571305_02785"/>
<proteinExistence type="inferred from homology"/>
<dbReference type="Pfam" id="PF00480">
    <property type="entry name" value="ROK"/>
    <property type="match status" value="1"/>
</dbReference>
<dbReference type="InterPro" id="IPR049874">
    <property type="entry name" value="ROK_cs"/>
</dbReference>
<dbReference type="SUPFAM" id="SSF46785">
    <property type="entry name" value="Winged helix' DNA-binding domain"/>
    <property type="match status" value="1"/>
</dbReference>
<dbReference type="InterPro" id="IPR036390">
    <property type="entry name" value="WH_DNA-bd_sf"/>
</dbReference>
<protein>
    <submittedName>
        <fullName evidence="4">ROK family protein</fullName>
    </submittedName>
    <submittedName>
        <fullName evidence="3">ROK family transcriptional regulator</fullName>
    </submittedName>
</protein>
<comment type="similarity">
    <text evidence="1">Belongs to the ROK (NagC/XylR) family.</text>
</comment>
<evidence type="ECO:0000256" key="1">
    <source>
        <dbReference type="ARBA" id="ARBA00006479"/>
    </source>
</evidence>
<dbReference type="PROSITE" id="PS01125">
    <property type="entry name" value="ROK"/>
    <property type="match status" value="1"/>
</dbReference>
<dbReference type="InterPro" id="IPR000600">
    <property type="entry name" value="ROK"/>
</dbReference>
<evidence type="ECO:0000313" key="3">
    <source>
        <dbReference type="EMBL" id="MBD8107227.1"/>
    </source>
</evidence>
<keyword evidence="2" id="KW-0119">Carbohydrate metabolism</keyword>
<dbReference type="InterPro" id="IPR043129">
    <property type="entry name" value="ATPase_NBD"/>
</dbReference>
<sequence length="378" mass="40807">MKEPGKGPALLRQYNEKRVLAYLRQHKISSRLDISRALSLSKNTISLIIDGLLAQGFVEEQGAAQTSSIGRPKIYIAARPAAIKTAGIMIERQRIHWVVCDFFSQIIDEKNILLDTANPQEVLVAIMDNCQQLQQSYPDLVGIGIGFPGIVDQQKGMLHVSAHLGWGAVSLQPLLSCTNAIPVSLWNNVKAAALIARQGEIAGGNGACFYLRIGEGIGGALLTEHGVYSGGSWTAGEVGHLAVFPGGPLCSCGQNGCLESLIGFLAINKQLEQMQPGLNWDNRHQAVALVDEVMVNAGKLLGRALSQIIHLLNPKILLIDGPYNSHPSFVENTLAVARQSTLAFPFSSTQIVFVTERLNPARGLALAMLQDFEQMSLT</sequence>
<dbReference type="GeneID" id="67475281"/>
<name>A0A4U3F8Q6_9GAMM</name>
<dbReference type="RefSeq" id="WP_137269523.1">
    <property type="nucleotide sequence ID" value="NZ_CP082141.1"/>
</dbReference>
<dbReference type="InterPro" id="IPR036388">
    <property type="entry name" value="WH-like_DNA-bd_sf"/>
</dbReference>
<comment type="caution">
    <text evidence="4">The sequence shown here is derived from an EMBL/GenBank/DDBJ whole genome shotgun (WGS) entry which is preliminary data.</text>
</comment>
<dbReference type="OrthoDB" id="8595273at2"/>
<dbReference type="PANTHER" id="PTHR18964:SF149">
    <property type="entry name" value="BIFUNCTIONAL UDP-N-ACETYLGLUCOSAMINE 2-EPIMERASE_N-ACETYLMANNOSAMINE KINASE"/>
    <property type="match status" value="1"/>
</dbReference>
<evidence type="ECO:0000256" key="2">
    <source>
        <dbReference type="ARBA" id="ARBA00023277"/>
    </source>
</evidence>
<reference evidence="3 6" key="2">
    <citation type="journal article" date="2020" name="FEMS Microbiol. Ecol.">
        <title>Temporal dynamics of bacterial communities during seed development and maturation.</title>
        <authorList>
            <person name="Chesneau G."/>
            <person name="Torres-Cortes G."/>
            <person name="Briand M."/>
            <person name="Darrasse A."/>
            <person name="Preveaux A."/>
            <person name="Marais C."/>
            <person name="Jacques M.A."/>
            <person name="Shade A."/>
            <person name="Barret M."/>
        </authorList>
    </citation>
    <scope>NUCLEOTIDE SEQUENCE [LARGE SCALE GENOMIC DNA]</scope>
    <source>
        <strain evidence="3 6">CFBP13732</strain>
    </source>
</reference>
<reference evidence="4 5" key="1">
    <citation type="journal article" date="2019" name="Sci. Rep.">
        <title>Differences in resource use lead to coexistence of seed-transmitted microbial populations.</title>
        <authorList>
            <person name="Torres-Cortes G."/>
            <person name="Garcia B.J."/>
            <person name="Compant S."/>
            <person name="Rezki S."/>
            <person name="Jones P."/>
            <person name="Preveaux A."/>
            <person name="Briand M."/>
            <person name="Roulet A."/>
            <person name="Bouchez O."/>
            <person name="Jacobson D."/>
            <person name="Barret M."/>
        </authorList>
    </citation>
    <scope>NUCLEOTIDE SEQUENCE [LARGE SCALE GENOMIC DNA]</scope>
    <source>
        <strain evidence="4 5">CFBP13511</strain>
    </source>
</reference>